<evidence type="ECO:0000313" key="9">
    <source>
        <dbReference type="EMBL" id="RDH45550.1"/>
    </source>
</evidence>
<sequence>MSEKILDSNSLLPELRQELQLLPGPRAPTGEPSWTLHDPVSQRFYYIGEREFILLTYWQRLRVADVLIYCNKNSKKFFELEDVEKLLLFLFKNELLKVVDKKANQILIDRHLTANRGWKSWLLRNYLFFRVPLIRPDRFLTVTYPYIRHLFTTKVLMFFLILTLLGILLVLRQLDYFFHSFSHLYSLSGALTFFITLSCIKVAHEFGHAYACKHFGLKVPSMGVAFMVLWPVLYTDATEAWKLGKRNQRIKIGIAGVATELAIAGVATFLWSFLPEGGLKSVMFIVATTTWVFSLLINLNPFMRFDGYYVLVDVLDTPNLQPRSFALAQWWLREWLFGINAEPPEIFPKVRHYTLIVYAFLTWIYRFFLFLGIALLLYHIAFKLLGIILFIVEVAVLLVKPIVNEMKVWWKLREQLPKRRKVILPLLVSSGLFVACFPWFSSVELPGIYTSTVFQRIYPPVDAQIRQVAIKHGQQVKVGEELFNLSTPGLFYEIKRVKARHNMLQLLLKRSGSTPEMLDATPVIAQQLAEAESKLQGLIEKQNKLSIQATIAGEILQLKDGLMAGTWINSKQQMALVVAPQSGMIEAYVPEKDLNKVVIGASARFYPDIPELEPIDCEIASVSMMHSHSLDNPYLASIHGGIFL</sequence>
<dbReference type="GO" id="GO:0005737">
    <property type="term" value="C:cytoplasm"/>
    <property type="evidence" value="ECO:0007669"/>
    <property type="project" value="TreeGrafter"/>
</dbReference>
<evidence type="ECO:0000256" key="6">
    <source>
        <dbReference type="ARBA" id="ARBA00023136"/>
    </source>
</evidence>
<feature type="transmembrane region" description="Helical" evidence="7">
    <location>
        <begin position="423"/>
        <end position="441"/>
    </location>
</feature>
<comment type="caution">
    <text evidence="9">The sequence shown here is derived from an EMBL/GenBank/DDBJ whole genome shotgun (WGS) entry which is preliminary data.</text>
</comment>
<dbReference type="SUPFAM" id="SSF111369">
    <property type="entry name" value="HlyD-like secretion proteins"/>
    <property type="match status" value="1"/>
</dbReference>
<feature type="domain" description="Peptidase M50" evidence="8">
    <location>
        <begin position="193"/>
        <end position="360"/>
    </location>
</feature>
<evidence type="ECO:0000256" key="1">
    <source>
        <dbReference type="ARBA" id="ARBA00001947"/>
    </source>
</evidence>
<dbReference type="GO" id="GO:0012505">
    <property type="term" value="C:endomembrane system"/>
    <property type="evidence" value="ECO:0007669"/>
    <property type="project" value="UniProtKB-SubCell"/>
</dbReference>
<feature type="transmembrane region" description="Helical" evidence="7">
    <location>
        <begin position="155"/>
        <end position="172"/>
    </location>
</feature>
<dbReference type="GO" id="GO:0016020">
    <property type="term" value="C:membrane"/>
    <property type="evidence" value="ECO:0007669"/>
    <property type="project" value="InterPro"/>
</dbReference>
<gene>
    <name evidence="9" type="ORF">B9G39_20010</name>
</gene>
<dbReference type="RefSeq" id="WP_094788491.1">
    <property type="nucleotide sequence ID" value="NZ_NDXW01000001.1"/>
</dbReference>
<reference evidence="9 10" key="1">
    <citation type="submission" date="2017-04" db="EMBL/GenBank/DDBJ databases">
        <title>Draft genome sequence of Zooshikella ganghwensis VG4 isolated from Red Sea sediments.</title>
        <authorList>
            <person name="Rehman Z."/>
            <person name="Alam I."/>
            <person name="Kamau A."/>
            <person name="Bajic V."/>
            <person name="Leiknes T."/>
        </authorList>
    </citation>
    <scope>NUCLEOTIDE SEQUENCE [LARGE SCALE GENOMIC DNA]</scope>
    <source>
        <strain evidence="9 10">VG4</strain>
    </source>
</reference>
<keyword evidence="10" id="KW-1185">Reference proteome</keyword>
<comment type="similarity">
    <text evidence="3">Belongs to the peptidase M50B family.</text>
</comment>
<dbReference type="AlphaFoldDB" id="A0A4P9VUH2"/>
<evidence type="ECO:0000256" key="3">
    <source>
        <dbReference type="ARBA" id="ARBA00007931"/>
    </source>
</evidence>
<evidence type="ECO:0000256" key="5">
    <source>
        <dbReference type="ARBA" id="ARBA00022989"/>
    </source>
</evidence>
<evidence type="ECO:0000256" key="2">
    <source>
        <dbReference type="ARBA" id="ARBA00004127"/>
    </source>
</evidence>
<dbReference type="GO" id="GO:0031293">
    <property type="term" value="P:membrane protein intracellular domain proteolysis"/>
    <property type="evidence" value="ECO:0007669"/>
    <property type="project" value="TreeGrafter"/>
</dbReference>
<accession>A0A4P9VUH2</accession>
<dbReference type="InterPro" id="IPR008915">
    <property type="entry name" value="Peptidase_M50"/>
</dbReference>
<comment type="cofactor">
    <cofactor evidence="1">
        <name>Zn(2+)</name>
        <dbReference type="ChEBI" id="CHEBI:29105"/>
    </cofactor>
</comment>
<evidence type="ECO:0000259" key="8">
    <source>
        <dbReference type="Pfam" id="PF02163"/>
    </source>
</evidence>
<comment type="subcellular location">
    <subcellularLocation>
        <location evidence="2">Endomembrane system</location>
        <topology evidence="2">Multi-pass membrane protein</topology>
    </subcellularLocation>
</comment>
<feature type="transmembrane region" description="Helical" evidence="7">
    <location>
        <begin position="384"/>
        <end position="403"/>
    </location>
</feature>
<dbReference type="PANTHER" id="PTHR13325:SF3">
    <property type="entry name" value="MEMBRANE-BOUND TRANSCRIPTION FACTOR SITE-2 PROTEASE"/>
    <property type="match status" value="1"/>
</dbReference>
<keyword evidence="5 7" id="KW-1133">Transmembrane helix</keyword>
<protein>
    <submittedName>
        <fullName evidence="9">HlyD family efflux transporter periplasmic adaptor subunit</fullName>
    </submittedName>
</protein>
<feature type="transmembrane region" description="Helical" evidence="7">
    <location>
        <begin position="280"/>
        <end position="299"/>
    </location>
</feature>
<keyword evidence="4 7" id="KW-0812">Transmembrane</keyword>
<dbReference type="Proteomes" id="UP000257039">
    <property type="component" value="Unassembled WGS sequence"/>
</dbReference>
<evidence type="ECO:0000313" key="10">
    <source>
        <dbReference type="Proteomes" id="UP000257039"/>
    </source>
</evidence>
<dbReference type="InterPro" id="IPR001193">
    <property type="entry name" value="MBTPS2"/>
</dbReference>
<feature type="transmembrane region" description="Helical" evidence="7">
    <location>
        <begin position="254"/>
        <end position="274"/>
    </location>
</feature>
<dbReference type="PANTHER" id="PTHR13325">
    <property type="entry name" value="PROTEASE M50 MEMBRANE-BOUND TRANSCRIPTION FACTOR SITE 2 PROTEASE"/>
    <property type="match status" value="1"/>
</dbReference>
<evidence type="ECO:0000256" key="7">
    <source>
        <dbReference type="SAM" id="Phobius"/>
    </source>
</evidence>
<proteinExistence type="inferred from homology"/>
<organism evidence="9 10">
    <name type="scientific">Zooshikella ganghwensis</name>
    <dbReference type="NCBI Taxonomy" id="202772"/>
    <lineage>
        <taxon>Bacteria</taxon>
        <taxon>Pseudomonadati</taxon>
        <taxon>Pseudomonadota</taxon>
        <taxon>Gammaproteobacteria</taxon>
        <taxon>Oceanospirillales</taxon>
        <taxon>Zooshikellaceae</taxon>
        <taxon>Zooshikella</taxon>
    </lineage>
</organism>
<dbReference type="Pfam" id="PF02163">
    <property type="entry name" value="Peptidase_M50"/>
    <property type="match status" value="1"/>
</dbReference>
<feature type="transmembrane region" description="Helical" evidence="7">
    <location>
        <begin position="184"/>
        <end position="203"/>
    </location>
</feature>
<keyword evidence="6 7" id="KW-0472">Membrane</keyword>
<dbReference type="EMBL" id="NDXW01000001">
    <property type="protein sequence ID" value="RDH45550.1"/>
    <property type="molecule type" value="Genomic_DNA"/>
</dbReference>
<dbReference type="GO" id="GO:0004222">
    <property type="term" value="F:metalloendopeptidase activity"/>
    <property type="evidence" value="ECO:0007669"/>
    <property type="project" value="InterPro"/>
</dbReference>
<name>A0A4P9VUH2_9GAMM</name>
<feature type="transmembrane region" description="Helical" evidence="7">
    <location>
        <begin position="215"/>
        <end position="233"/>
    </location>
</feature>
<evidence type="ECO:0000256" key="4">
    <source>
        <dbReference type="ARBA" id="ARBA00022692"/>
    </source>
</evidence>
<feature type="transmembrane region" description="Helical" evidence="7">
    <location>
        <begin position="355"/>
        <end position="378"/>
    </location>
</feature>